<reference evidence="1 2" key="1">
    <citation type="journal article" date="2018" name="Biotechnol. Biofuels">
        <title>Integrative visual omics of the white-rot fungus Polyporus brumalis exposes the biotechnological potential of its oxidative enzymes for delignifying raw plant biomass.</title>
        <authorList>
            <person name="Miyauchi S."/>
            <person name="Rancon A."/>
            <person name="Drula E."/>
            <person name="Hage H."/>
            <person name="Chaduli D."/>
            <person name="Favel A."/>
            <person name="Grisel S."/>
            <person name="Henrissat B."/>
            <person name="Herpoel-Gimbert I."/>
            <person name="Ruiz-Duenas F.J."/>
            <person name="Chevret D."/>
            <person name="Hainaut M."/>
            <person name="Lin J."/>
            <person name="Wang M."/>
            <person name="Pangilinan J."/>
            <person name="Lipzen A."/>
            <person name="Lesage-Meessen L."/>
            <person name="Navarro D."/>
            <person name="Riley R."/>
            <person name="Grigoriev I.V."/>
            <person name="Zhou S."/>
            <person name="Raouche S."/>
            <person name="Rosso M.N."/>
        </authorList>
    </citation>
    <scope>NUCLEOTIDE SEQUENCE [LARGE SCALE GENOMIC DNA]</scope>
    <source>
        <strain evidence="1 2">BRFM 1820</strain>
    </source>
</reference>
<dbReference type="AlphaFoldDB" id="A0A371CYK5"/>
<gene>
    <name evidence="1" type="ORF">OH76DRAFT_1004741</name>
</gene>
<dbReference type="Proteomes" id="UP000256964">
    <property type="component" value="Unassembled WGS sequence"/>
</dbReference>
<dbReference type="OrthoDB" id="5946976at2759"/>
<protein>
    <submittedName>
        <fullName evidence="1">Uncharacterized protein</fullName>
    </submittedName>
</protein>
<name>A0A371CYK5_9APHY</name>
<keyword evidence="2" id="KW-1185">Reference proteome</keyword>
<accession>A0A371CYK5</accession>
<evidence type="ECO:0000313" key="1">
    <source>
        <dbReference type="EMBL" id="RDX45363.1"/>
    </source>
</evidence>
<sequence length="237" mass="27149">MHVCHNPIPFLRNHRATIQVLSLLSAYFRAGELDDFPHVRVLTVHTVHVEGGVSTLMRLFPNAEDVTIIEVQRDPSCRLARWEQRSYFTPDELEELRRLHRAHVSSAEQLVLQPRAWGRLRRVATHYVLGLYLLYSSRRAVECDSAKFSAIPIERHAGIYYNLGYENLTLCATTTGNENCRRILSDWAAVTPNGVLDPDILYGERSTYSTRMSRSDAADGLWRWLRGVQTVPRHAVP</sequence>
<proteinExistence type="predicted"/>
<dbReference type="EMBL" id="KZ857438">
    <property type="protein sequence ID" value="RDX45363.1"/>
    <property type="molecule type" value="Genomic_DNA"/>
</dbReference>
<evidence type="ECO:0000313" key="2">
    <source>
        <dbReference type="Proteomes" id="UP000256964"/>
    </source>
</evidence>
<organism evidence="1 2">
    <name type="scientific">Lentinus brumalis</name>
    <dbReference type="NCBI Taxonomy" id="2498619"/>
    <lineage>
        <taxon>Eukaryota</taxon>
        <taxon>Fungi</taxon>
        <taxon>Dikarya</taxon>
        <taxon>Basidiomycota</taxon>
        <taxon>Agaricomycotina</taxon>
        <taxon>Agaricomycetes</taxon>
        <taxon>Polyporales</taxon>
        <taxon>Polyporaceae</taxon>
        <taxon>Lentinus</taxon>
    </lineage>
</organism>